<sequence>MRTSTIVARVAASLLALAVLAGCGGTEPAPEASGPIAFAMPPGTDEEDLLAQVQTVADSIATVTGREVEVQNPADYMAVVEAVRSGFVDVALMSPFSTALAYQNGSVEPLIVWEAEQEPASTCIVRADSEVRGVADMRGRQIAFVDPGSTTGYFMPKSLLATNGLTDGTDYTSTFAGGHDSALLAMLNGTVDMACSATQILPMFREAGLLREGTYRVVAETDPIPVGVSIVANVDLDDATRQAVITELPDILMADESLAPVFGGSTTYRTEPGQEVFEPLMRVAEQAGVNLEDMR</sequence>
<dbReference type="EMBL" id="MIGB01000014">
    <property type="protein sequence ID" value="OSY40197.1"/>
    <property type="molecule type" value="Genomic_DNA"/>
</dbReference>
<comment type="similarity">
    <text evidence="1">Belongs to the phosphate/phosphite/phosphonate binding protein family.</text>
</comment>
<dbReference type="Gene3D" id="3.40.190.10">
    <property type="entry name" value="Periplasmic binding protein-like II"/>
    <property type="match status" value="2"/>
</dbReference>
<dbReference type="PROSITE" id="PS51257">
    <property type="entry name" value="PROKAR_LIPOPROTEIN"/>
    <property type="match status" value="1"/>
</dbReference>
<evidence type="ECO:0000313" key="4">
    <source>
        <dbReference type="EMBL" id="OSY40197.1"/>
    </source>
</evidence>
<evidence type="ECO:0000256" key="2">
    <source>
        <dbReference type="ARBA" id="ARBA00022729"/>
    </source>
</evidence>
<keyword evidence="2 3" id="KW-0732">Signal</keyword>
<dbReference type="Pfam" id="PF12974">
    <property type="entry name" value="Phosphonate-bd"/>
    <property type="match status" value="1"/>
</dbReference>
<keyword evidence="5" id="KW-1185">Reference proteome</keyword>
<dbReference type="NCBIfam" id="TIGR01098">
    <property type="entry name" value="3A0109s03R"/>
    <property type="match status" value="1"/>
</dbReference>
<dbReference type="AlphaFoldDB" id="A0A1Y2MZD2"/>
<dbReference type="SUPFAM" id="SSF53850">
    <property type="entry name" value="Periplasmic binding protein-like II"/>
    <property type="match status" value="1"/>
</dbReference>
<organism evidence="4 5">
    <name type="scientific">Pseudonocardia autotrophica</name>
    <name type="common">Amycolata autotrophica</name>
    <name type="synonym">Nocardia autotrophica</name>
    <dbReference type="NCBI Taxonomy" id="2074"/>
    <lineage>
        <taxon>Bacteria</taxon>
        <taxon>Bacillati</taxon>
        <taxon>Actinomycetota</taxon>
        <taxon>Actinomycetes</taxon>
        <taxon>Pseudonocardiales</taxon>
        <taxon>Pseudonocardiaceae</taxon>
        <taxon>Pseudonocardia</taxon>
    </lineage>
</organism>
<reference evidence="4 5" key="1">
    <citation type="submission" date="2016-09" db="EMBL/GenBank/DDBJ databases">
        <title>Pseudonocardia autotrophica DSM535, a candidate organism with high potential of specific P450 cytochromes.</title>
        <authorList>
            <person name="Grumaz C."/>
            <person name="Vainshtein Y."/>
            <person name="Kirstahler P."/>
            <person name="Sohn K."/>
        </authorList>
    </citation>
    <scope>NUCLEOTIDE SEQUENCE [LARGE SCALE GENOMIC DNA]</scope>
    <source>
        <strain evidence="4 5">DSM 535</strain>
    </source>
</reference>
<proteinExistence type="inferred from homology"/>
<evidence type="ECO:0000313" key="5">
    <source>
        <dbReference type="Proteomes" id="UP000194360"/>
    </source>
</evidence>
<dbReference type="OrthoDB" id="9764656at2"/>
<name>A0A1Y2MZD2_PSEAH</name>
<dbReference type="GO" id="GO:0055085">
    <property type="term" value="P:transmembrane transport"/>
    <property type="evidence" value="ECO:0007669"/>
    <property type="project" value="InterPro"/>
</dbReference>
<dbReference type="GO" id="GO:0043190">
    <property type="term" value="C:ATP-binding cassette (ABC) transporter complex"/>
    <property type="evidence" value="ECO:0007669"/>
    <property type="project" value="InterPro"/>
</dbReference>
<evidence type="ECO:0000256" key="3">
    <source>
        <dbReference type="SAM" id="SignalP"/>
    </source>
</evidence>
<evidence type="ECO:0000256" key="1">
    <source>
        <dbReference type="ARBA" id="ARBA00007162"/>
    </source>
</evidence>
<dbReference type="STRING" id="2074.BG845_03020"/>
<gene>
    <name evidence="4" type="primary">phnD_1</name>
    <name evidence="4" type="ORF">BG845_03020</name>
</gene>
<protein>
    <submittedName>
        <fullName evidence="4">Phosphate-import protein PhnD</fullName>
    </submittedName>
</protein>
<dbReference type="RefSeq" id="WP_085913240.1">
    <property type="nucleotide sequence ID" value="NZ_AP018920.1"/>
</dbReference>
<feature type="signal peptide" evidence="3">
    <location>
        <begin position="1"/>
        <end position="21"/>
    </location>
</feature>
<dbReference type="PANTHER" id="PTHR35841">
    <property type="entry name" value="PHOSPHONATES-BINDING PERIPLASMIC PROTEIN"/>
    <property type="match status" value="1"/>
</dbReference>
<comment type="caution">
    <text evidence="4">The sequence shown here is derived from an EMBL/GenBank/DDBJ whole genome shotgun (WGS) entry which is preliminary data.</text>
</comment>
<accession>A0A1Y2MZD2</accession>
<dbReference type="InterPro" id="IPR005770">
    <property type="entry name" value="PhnD"/>
</dbReference>
<dbReference type="PANTHER" id="PTHR35841:SF1">
    <property type="entry name" value="PHOSPHONATES-BINDING PERIPLASMIC PROTEIN"/>
    <property type="match status" value="1"/>
</dbReference>
<feature type="chain" id="PRO_5039012549" evidence="3">
    <location>
        <begin position="22"/>
        <end position="295"/>
    </location>
</feature>
<dbReference type="Proteomes" id="UP000194360">
    <property type="component" value="Unassembled WGS sequence"/>
</dbReference>